<dbReference type="AlphaFoldDB" id="A0A1H3WU70"/>
<dbReference type="Pfam" id="PF13412">
    <property type="entry name" value="HTH_24"/>
    <property type="match status" value="1"/>
</dbReference>
<dbReference type="RefSeq" id="WP_217631501.1">
    <property type="nucleotide sequence ID" value="NZ_FNRA01000001.1"/>
</dbReference>
<sequence length="269" mass="30454">MLAGNGSFKNGSVLFFGKAPEDYFDKAIIRCVAFRGTDKRFITDDKNYRGPLYLQFLKAMEWVRGKLDVAYDIEGQGSSPRKEIWEIPENAFKEAIINSLSHRDYYDKGATITVEIFDDRVEISNPGGLVSAIDQADFGTRSHSRNPLIFGLFNRMNMVEQIGSGISRMNKLMNEAALPQPEYRIKGMFTVIFKRPIKTVVKPDDTVVKTVEEIIFQLIRMNSKASSREMAEATNLTIRGVEYQLNKLKSSGKIERVGPANGGYWRITD</sequence>
<dbReference type="STRING" id="425514.SAMN05443550_101395"/>
<dbReference type="SUPFAM" id="SSF46785">
    <property type="entry name" value="Winged helix' DNA-binding domain"/>
    <property type="match status" value="1"/>
</dbReference>
<keyword evidence="1" id="KW-0547">Nucleotide-binding</keyword>
<dbReference type="Gene3D" id="1.10.10.10">
    <property type="entry name" value="Winged helix-like DNA-binding domain superfamily/Winged helix DNA-binding domain"/>
    <property type="match status" value="1"/>
</dbReference>
<dbReference type="Gene3D" id="3.30.565.60">
    <property type="match status" value="1"/>
</dbReference>
<dbReference type="PANTHER" id="PTHR30595">
    <property type="entry name" value="GLPR-RELATED TRANSCRIPTIONAL REPRESSOR"/>
    <property type="match status" value="1"/>
</dbReference>
<keyword evidence="1" id="KW-0067">ATP-binding</keyword>
<protein>
    <submittedName>
        <fullName evidence="1">ATP-dependent DNA helicase RecG</fullName>
    </submittedName>
</protein>
<evidence type="ECO:0000313" key="1">
    <source>
        <dbReference type="EMBL" id="SDZ90673.1"/>
    </source>
</evidence>
<keyword evidence="2" id="KW-1185">Reference proteome</keyword>
<evidence type="ECO:0000313" key="2">
    <source>
        <dbReference type="Proteomes" id="UP000198850"/>
    </source>
</evidence>
<gene>
    <name evidence="1" type="ORF">SAMN05443550_101395</name>
</gene>
<keyword evidence="1" id="KW-0347">Helicase</keyword>
<dbReference type="PANTHER" id="PTHR30595:SF6">
    <property type="entry name" value="SCHLAFEN ALBA-2 DOMAIN-CONTAINING PROTEIN"/>
    <property type="match status" value="1"/>
</dbReference>
<proteinExistence type="predicted"/>
<accession>A0A1H3WU70</accession>
<name>A0A1H3WU70_9SPHI</name>
<keyword evidence="1" id="KW-0378">Hydrolase</keyword>
<dbReference type="GO" id="GO:0004386">
    <property type="term" value="F:helicase activity"/>
    <property type="evidence" value="ECO:0007669"/>
    <property type="project" value="UniProtKB-KW"/>
</dbReference>
<dbReference type="EMBL" id="FNRA01000001">
    <property type="protein sequence ID" value="SDZ90673.1"/>
    <property type="molecule type" value="Genomic_DNA"/>
</dbReference>
<dbReference type="InterPro" id="IPR038475">
    <property type="entry name" value="RecG_C_sf"/>
</dbReference>
<organism evidence="1 2">
    <name type="scientific">Pedobacter hartonius</name>
    <dbReference type="NCBI Taxonomy" id="425514"/>
    <lineage>
        <taxon>Bacteria</taxon>
        <taxon>Pseudomonadati</taxon>
        <taxon>Bacteroidota</taxon>
        <taxon>Sphingobacteriia</taxon>
        <taxon>Sphingobacteriales</taxon>
        <taxon>Sphingobacteriaceae</taxon>
        <taxon>Pedobacter</taxon>
    </lineage>
</organism>
<dbReference type="InterPro" id="IPR036388">
    <property type="entry name" value="WH-like_DNA-bd_sf"/>
</dbReference>
<dbReference type="InterPro" id="IPR036390">
    <property type="entry name" value="WH_DNA-bd_sf"/>
</dbReference>
<dbReference type="Pfam" id="PF13749">
    <property type="entry name" value="HATPase_c_4"/>
    <property type="match status" value="1"/>
</dbReference>
<reference evidence="1 2" key="1">
    <citation type="submission" date="2016-10" db="EMBL/GenBank/DDBJ databases">
        <authorList>
            <person name="de Groot N.N."/>
        </authorList>
    </citation>
    <scope>NUCLEOTIDE SEQUENCE [LARGE SCALE GENOMIC DNA]</scope>
    <source>
        <strain evidence="1 2">DSM 19033</strain>
    </source>
</reference>
<dbReference type="Proteomes" id="UP000198850">
    <property type="component" value="Unassembled WGS sequence"/>
</dbReference>